<name>A0ABT8RUG3_9FLAO</name>
<keyword evidence="1" id="KW-0472">Membrane</keyword>
<keyword evidence="3" id="KW-1185">Reference proteome</keyword>
<dbReference type="RefSeq" id="WP_304437208.1">
    <property type="nucleotide sequence ID" value="NZ_JAUKUC010000001.1"/>
</dbReference>
<evidence type="ECO:0000313" key="2">
    <source>
        <dbReference type="EMBL" id="MDO1514551.1"/>
    </source>
</evidence>
<comment type="caution">
    <text evidence="2">The sequence shown here is derived from an EMBL/GenBank/DDBJ whole genome shotgun (WGS) entry which is preliminary data.</text>
</comment>
<dbReference type="EMBL" id="JAUKUC010000001">
    <property type="protein sequence ID" value="MDO1514551.1"/>
    <property type="molecule type" value="Genomic_DNA"/>
</dbReference>
<evidence type="ECO:0000313" key="3">
    <source>
        <dbReference type="Proteomes" id="UP001168579"/>
    </source>
</evidence>
<keyword evidence="1" id="KW-1133">Transmembrane helix</keyword>
<proteinExistence type="predicted"/>
<accession>A0ABT8RUG3</accession>
<reference evidence="2" key="1">
    <citation type="journal article" date="2014" name="Int. J. Syst. Evol. Microbiol.">
        <title>Complete genome of a new Firmicutes species belonging to the dominant human colonic microbiota ('Ruminococcus bicirculans') reveals two chromosomes and a selective capacity to utilize plant glucans.</title>
        <authorList>
            <consortium name="NISC Comparative Sequencing Program"/>
            <person name="Wegmann U."/>
            <person name="Louis P."/>
            <person name="Goesmann A."/>
            <person name="Henrissat B."/>
            <person name="Duncan S.H."/>
            <person name="Flint H.J."/>
        </authorList>
    </citation>
    <scope>NUCLEOTIDE SEQUENCE</scope>
    <source>
        <strain evidence="2">CECT 8869</strain>
    </source>
</reference>
<protein>
    <submittedName>
        <fullName evidence="2">Uncharacterized protein</fullName>
    </submittedName>
</protein>
<keyword evidence="1" id="KW-0812">Transmembrane</keyword>
<feature type="transmembrane region" description="Helical" evidence="1">
    <location>
        <begin position="115"/>
        <end position="135"/>
    </location>
</feature>
<organism evidence="2 3">
    <name type="scientific">Maribacter confluentis</name>
    <dbReference type="NCBI Taxonomy" id="1656093"/>
    <lineage>
        <taxon>Bacteria</taxon>
        <taxon>Pseudomonadati</taxon>
        <taxon>Bacteroidota</taxon>
        <taxon>Flavobacteriia</taxon>
        <taxon>Flavobacteriales</taxon>
        <taxon>Flavobacteriaceae</taxon>
        <taxon>Maribacter</taxon>
    </lineage>
</organism>
<dbReference type="Proteomes" id="UP001168579">
    <property type="component" value="Unassembled WGS sequence"/>
</dbReference>
<sequence>MEIKELFDSMSLANFRFTKPNFEHEKSWHNKQRESLNKLIACGLVKQITKDSYSLTRDGKEASIVGIKKWCDNLNDINRKDLINHSFGFLKDSNKRPSIKTIAESINNSTISKSLWGIIKGVAILIIAYTIWALFKDSIINYFKNRM</sequence>
<evidence type="ECO:0000256" key="1">
    <source>
        <dbReference type="SAM" id="Phobius"/>
    </source>
</evidence>
<gene>
    <name evidence="2" type="ORF">Q2T41_18000</name>
</gene>
<reference evidence="2" key="2">
    <citation type="submission" date="2023-06" db="EMBL/GenBank/DDBJ databases">
        <authorList>
            <person name="Lucena T."/>
            <person name="Sun Q."/>
        </authorList>
    </citation>
    <scope>NUCLEOTIDE SEQUENCE</scope>
    <source>
        <strain evidence="2">CECT 8869</strain>
    </source>
</reference>